<dbReference type="InterPro" id="IPR009922">
    <property type="entry name" value="DUF1457"/>
</dbReference>
<reference evidence="1 2" key="1">
    <citation type="submission" date="2014-07" db="EMBL/GenBank/DDBJ databases">
        <title>Tepidicaulis marinum gen. nov., sp. nov., a novel marine bacterium denitrifying nitrate to nitrous oxide strictly under microaerobic conditions.</title>
        <authorList>
            <person name="Takeuchi M."/>
            <person name="Yamagishi T."/>
            <person name="Kamagata Y."/>
            <person name="Oshima K."/>
            <person name="Hattori M."/>
            <person name="Katayama T."/>
            <person name="Hanada S."/>
            <person name="Tamaki H."/>
            <person name="Marumo K."/>
            <person name="Maeda H."/>
            <person name="Nedachi M."/>
            <person name="Iwasaki W."/>
            <person name="Suwa Y."/>
            <person name="Sakata S."/>
        </authorList>
    </citation>
    <scope>NUCLEOTIDE SEQUENCE [LARGE SCALE GENOMIC DNA]</scope>
    <source>
        <strain evidence="1 2">MA2</strain>
    </source>
</reference>
<dbReference type="EMBL" id="BBIO01000011">
    <property type="protein sequence ID" value="GAK45646.1"/>
    <property type="molecule type" value="Genomic_DNA"/>
</dbReference>
<keyword evidence="2" id="KW-1185">Reference proteome</keyword>
<sequence length="206" mass="23229">MDLDPTQMSDADIRKELQALLPADTPKSFLDLWVYWCAIRYGKVLPDVADFDPMRITRLLPDISVFERRKPDELIYRLAGTAIAERMGHDPTGGNLIDLTDPARHTFVTDLFTGIIETPAGAFVRYENTYASGRKAMVQSLFLPMVGPRKESGQEEPSQGFLQRVLSIHHMEAAKEYESERMRTTVGSDIDKTVWIDIGRGVPEKG</sequence>
<dbReference type="Proteomes" id="UP000028702">
    <property type="component" value="Unassembled WGS sequence"/>
</dbReference>
<dbReference type="eggNOG" id="COG5388">
    <property type="taxonomic scope" value="Bacteria"/>
</dbReference>
<dbReference type="STRING" id="1333998.M2A_2145"/>
<evidence type="ECO:0000313" key="2">
    <source>
        <dbReference type="Proteomes" id="UP000028702"/>
    </source>
</evidence>
<evidence type="ECO:0000313" key="1">
    <source>
        <dbReference type="EMBL" id="GAK45646.1"/>
    </source>
</evidence>
<accession>A0A081BC78</accession>
<name>A0A081BC78_9HYPH</name>
<gene>
    <name evidence="1" type="ORF">M2A_2145</name>
</gene>
<protein>
    <submittedName>
        <fullName evidence="1">Conserved protein</fullName>
    </submittedName>
</protein>
<proteinExistence type="predicted"/>
<comment type="caution">
    <text evidence="1">The sequence shown here is derived from an EMBL/GenBank/DDBJ whole genome shotgun (WGS) entry which is preliminary data.</text>
</comment>
<dbReference type="AlphaFoldDB" id="A0A081BC78"/>
<organism evidence="1 2">
    <name type="scientific">Tepidicaulis marinus</name>
    <dbReference type="NCBI Taxonomy" id="1333998"/>
    <lineage>
        <taxon>Bacteria</taxon>
        <taxon>Pseudomonadati</taxon>
        <taxon>Pseudomonadota</taxon>
        <taxon>Alphaproteobacteria</taxon>
        <taxon>Hyphomicrobiales</taxon>
        <taxon>Parvibaculaceae</taxon>
        <taxon>Tepidicaulis</taxon>
    </lineage>
</organism>
<dbReference type="Pfam" id="PF07310">
    <property type="entry name" value="PAS_5"/>
    <property type="match status" value="1"/>
</dbReference>